<reference evidence="2" key="1">
    <citation type="submission" date="2021-01" db="EMBL/GenBank/DDBJ databases">
        <title>Adiantum capillus-veneris genome.</title>
        <authorList>
            <person name="Fang Y."/>
            <person name="Liao Q."/>
        </authorList>
    </citation>
    <scope>NUCLEOTIDE SEQUENCE</scope>
    <source>
        <strain evidence="2">H3</strain>
        <tissue evidence="2">Leaf</tissue>
    </source>
</reference>
<gene>
    <name evidence="2" type="ORF">GOP47_0006637</name>
</gene>
<organism evidence="2 3">
    <name type="scientific">Adiantum capillus-veneris</name>
    <name type="common">Maidenhair fern</name>
    <dbReference type="NCBI Taxonomy" id="13818"/>
    <lineage>
        <taxon>Eukaryota</taxon>
        <taxon>Viridiplantae</taxon>
        <taxon>Streptophyta</taxon>
        <taxon>Embryophyta</taxon>
        <taxon>Tracheophyta</taxon>
        <taxon>Polypodiopsida</taxon>
        <taxon>Polypodiidae</taxon>
        <taxon>Polypodiales</taxon>
        <taxon>Pteridineae</taxon>
        <taxon>Pteridaceae</taxon>
        <taxon>Vittarioideae</taxon>
        <taxon>Adiantum</taxon>
    </lineage>
</organism>
<dbReference type="InterPro" id="IPR012337">
    <property type="entry name" value="RNaseH-like_sf"/>
</dbReference>
<dbReference type="InterPro" id="IPR036397">
    <property type="entry name" value="RNaseH_sf"/>
</dbReference>
<dbReference type="PANTHER" id="PTHR37984:SF15">
    <property type="entry name" value="INTEGRASE CATALYTIC DOMAIN-CONTAINING PROTEIN"/>
    <property type="match status" value="1"/>
</dbReference>
<evidence type="ECO:0000313" key="2">
    <source>
        <dbReference type="EMBL" id="KAI5078966.1"/>
    </source>
</evidence>
<dbReference type="PANTHER" id="PTHR37984">
    <property type="entry name" value="PROTEIN CBG26694"/>
    <property type="match status" value="1"/>
</dbReference>
<keyword evidence="3" id="KW-1185">Reference proteome</keyword>
<dbReference type="Proteomes" id="UP000886520">
    <property type="component" value="Chromosome 6"/>
</dbReference>
<dbReference type="AlphaFoldDB" id="A0A9D4V403"/>
<proteinExistence type="predicted"/>
<dbReference type="EMBL" id="JABFUD020000006">
    <property type="protein sequence ID" value="KAI5078966.1"/>
    <property type="molecule type" value="Genomic_DNA"/>
</dbReference>
<feature type="domain" description="Integrase catalytic" evidence="1">
    <location>
        <begin position="32"/>
        <end position="135"/>
    </location>
</feature>
<dbReference type="SUPFAM" id="SSF53098">
    <property type="entry name" value="Ribonuclease H-like"/>
    <property type="match status" value="1"/>
</dbReference>
<dbReference type="GO" id="GO:0003676">
    <property type="term" value="F:nucleic acid binding"/>
    <property type="evidence" value="ECO:0007669"/>
    <property type="project" value="InterPro"/>
</dbReference>
<dbReference type="GO" id="GO:0015074">
    <property type="term" value="P:DNA integration"/>
    <property type="evidence" value="ECO:0007669"/>
    <property type="project" value="InterPro"/>
</dbReference>
<evidence type="ECO:0000313" key="3">
    <source>
        <dbReference type="Proteomes" id="UP000886520"/>
    </source>
</evidence>
<name>A0A9D4V403_ADICA</name>
<dbReference type="PROSITE" id="PS50994">
    <property type="entry name" value="INTEGRASE"/>
    <property type="match status" value="1"/>
</dbReference>
<sequence length="135" mass="15184">MRQTLSHRLQECQTCQSIKPSQQNVGYLNPIQVAAPFELVGWDLMGPFPTSMSGNRYMVIAKYLTKWCEATPLLDSTASTIALALLHKVIFQHGCPQKLLSDQGKQFTSQVLQILTSFLGVQQVFTSPYHPRRMA</sequence>
<protein>
    <recommendedName>
        <fullName evidence="1">Integrase catalytic domain-containing protein</fullName>
    </recommendedName>
</protein>
<dbReference type="InterPro" id="IPR001584">
    <property type="entry name" value="Integrase_cat-core"/>
</dbReference>
<evidence type="ECO:0000259" key="1">
    <source>
        <dbReference type="PROSITE" id="PS50994"/>
    </source>
</evidence>
<dbReference type="Pfam" id="PF00665">
    <property type="entry name" value="rve"/>
    <property type="match status" value="1"/>
</dbReference>
<comment type="caution">
    <text evidence="2">The sequence shown here is derived from an EMBL/GenBank/DDBJ whole genome shotgun (WGS) entry which is preliminary data.</text>
</comment>
<dbReference type="InterPro" id="IPR050951">
    <property type="entry name" value="Retrovirus_Pol_polyprotein"/>
</dbReference>
<dbReference type="OrthoDB" id="1731372at2759"/>
<dbReference type="Gene3D" id="3.30.420.10">
    <property type="entry name" value="Ribonuclease H-like superfamily/Ribonuclease H"/>
    <property type="match status" value="1"/>
</dbReference>
<accession>A0A9D4V403</accession>